<dbReference type="GeneID" id="63828279"/>
<dbReference type="InterPro" id="IPR002575">
    <property type="entry name" value="Aminoglycoside_PTrfase"/>
</dbReference>
<evidence type="ECO:0000313" key="2">
    <source>
        <dbReference type="EMBL" id="KZT06674.1"/>
    </source>
</evidence>
<dbReference type="Pfam" id="PF01636">
    <property type="entry name" value="APH"/>
    <property type="match status" value="1"/>
</dbReference>
<dbReference type="EMBL" id="KV427623">
    <property type="protein sequence ID" value="KZT06674.1"/>
    <property type="molecule type" value="Genomic_DNA"/>
</dbReference>
<dbReference type="Proteomes" id="UP000076871">
    <property type="component" value="Unassembled WGS sequence"/>
</dbReference>
<dbReference type="PANTHER" id="PTHR21310:SF15">
    <property type="entry name" value="AMINOGLYCOSIDE PHOSPHOTRANSFERASE DOMAIN-CONTAINING PROTEIN"/>
    <property type="match status" value="1"/>
</dbReference>
<accession>A0A165EBL2</accession>
<name>A0A165EBL2_9APHY</name>
<dbReference type="OrthoDB" id="5210591at2759"/>
<protein>
    <recommendedName>
        <fullName evidence="1">Aminoglycoside phosphotransferase domain-containing protein</fullName>
    </recommendedName>
</protein>
<dbReference type="RefSeq" id="XP_040764414.1">
    <property type="nucleotide sequence ID" value="XM_040911251.1"/>
</dbReference>
<proteinExistence type="predicted"/>
<dbReference type="InterPro" id="IPR051678">
    <property type="entry name" value="AGP_Transferase"/>
</dbReference>
<dbReference type="SUPFAM" id="SSF56112">
    <property type="entry name" value="Protein kinase-like (PK-like)"/>
    <property type="match status" value="1"/>
</dbReference>
<evidence type="ECO:0000259" key="1">
    <source>
        <dbReference type="Pfam" id="PF01636"/>
    </source>
</evidence>
<feature type="domain" description="Aminoglycoside phosphotransferase" evidence="1">
    <location>
        <begin position="55"/>
        <end position="187"/>
    </location>
</feature>
<gene>
    <name evidence="2" type="ORF">LAESUDRAFT_743264</name>
</gene>
<dbReference type="AlphaFoldDB" id="A0A165EBL2"/>
<evidence type="ECO:0000313" key="3">
    <source>
        <dbReference type="Proteomes" id="UP000076871"/>
    </source>
</evidence>
<sequence>MQTTLSETLRSLQITLEQAQRVISAHRRTTSPVSAVEEFKHKGYSAFTPIKTFVIILADGAQYTLKISPPAMANMAPVYAPNTLNAEHAFLQLLVSRTNVPVPIPYALDTTLSLLPYPYLLLSRPRGLPLSHLRVSGTLTPPQSLKLDLRAGAYLRELHDLENEWFGLPAQEREGIYNWQEAFTGLIEGLLEEAQARGIPLPYEDVRKMLSRAIGFFLFDDCEVPALVSFAGDEDMIYVDVDAKPDYATEYADESMDEDMEDVDENSLVKSSPDDELPITSFLSFSHALWGDPLLEAMFLDPSAALLEGHGGQLIIFPRHKTKRLWYTFFLALMVLVQAKRQEEVGLLWVNEDKAEWARRTLDQCVRDLKDAPCY</sequence>
<keyword evidence="3" id="KW-1185">Reference proteome</keyword>
<dbReference type="InterPro" id="IPR011009">
    <property type="entry name" value="Kinase-like_dom_sf"/>
</dbReference>
<dbReference type="PANTHER" id="PTHR21310">
    <property type="entry name" value="AMINOGLYCOSIDE PHOSPHOTRANSFERASE-RELATED-RELATED"/>
    <property type="match status" value="1"/>
</dbReference>
<reference evidence="2 3" key="1">
    <citation type="journal article" date="2016" name="Mol. Biol. Evol.">
        <title>Comparative Genomics of Early-Diverging Mushroom-Forming Fungi Provides Insights into the Origins of Lignocellulose Decay Capabilities.</title>
        <authorList>
            <person name="Nagy L.G."/>
            <person name="Riley R."/>
            <person name="Tritt A."/>
            <person name="Adam C."/>
            <person name="Daum C."/>
            <person name="Floudas D."/>
            <person name="Sun H."/>
            <person name="Yadav J.S."/>
            <person name="Pangilinan J."/>
            <person name="Larsson K.H."/>
            <person name="Matsuura K."/>
            <person name="Barry K."/>
            <person name="Labutti K."/>
            <person name="Kuo R."/>
            <person name="Ohm R.A."/>
            <person name="Bhattacharya S.S."/>
            <person name="Shirouzu T."/>
            <person name="Yoshinaga Y."/>
            <person name="Martin F.M."/>
            <person name="Grigoriev I.V."/>
            <person name="Hibbett D.S."/>
        </authorList>
    </citation>
    <scope>NUCLEOTIDE SEQUENCE [LARGE SCALE GENOMIC DNA]</scope>
    <source>
        <strain evidence="2 3">93-53</strain>
    </source>
</reference>
<organism evidence="2 3">
    <name type="scientific">Laetiporus sulphureus 93-53</name>
    <dbReference type="NCBI Taxonomy" id="1314785"/>
    <lineage>
        <taxon>Eukaryota</taxon>
        <taxon>Fungi</taxon>
        <taxon>Dikarya</taxon>
        <taxon>Basidiomycota</taxon>
        <taxon>Agaricomycotina</taxon>
        <taxon>Agaricomycetes</taxon>
        <taxon>Polyporales</taxon>
        <taxon>Laetiporus</taxon>
    </lineage>
</organism>
<dbReference type="InParanoid" id="A0A165EBL2"/>